<dbReference type="Pfam" id="PF08402">
    <property type="entry name" value="TOBE_2"/>
    <property type="match status" value="1"/>
</dbReference>
<dbReference type="SMART" id="SM00382">
    <property type="entry name" value="AAA"/>
    <property type="match status" value="1"/>
</dbReference>
<dbReference type="STRING" id="633148.Tagg_0512"/>
<sequence>MTRIRLEGITKTYGNVIAVDNVSLDINRGELFTFLGPSGCGKTTTLRIIAGFEIPDSGRLYFDNEDVTFLKPYKRNTAMVFQNYALWPHMTVFENVAHGLKIRKKQLGLTDEDIKRMVLEALELVKLSGLEDRYPLQLSGGQQQRVALARALVVQPRVLLLDEPLSNLDAKLRVEMREEIKKIQKKLGITTIYVTHDQLEALSISDRMGIMNKGRLVQVGTPQELYFKPKNIFVADFLGRSSIYHGELVSKADGLVTVRLEGVDILLEGTTPFETLPNKVAVVIRPEVIRTASAATSSRNLIKGVVDFAMFLGDKIEARIKLGALSLLAYFPNTAPVKVGEEILIHIPPENTIVIPPFPE</sequence>
<keyword evidence="9" id="KW-1185">Reference proteome</keyword>
<dbReference type="eggNOG" id="arCOG00177">
    <property type="taxonomic scope" value="Archaea"/>
</dbReference>
<evidence type="ECO:0000256" key="1">
    <source>
        <dbReference type="ARBA" id="ARBA00022448"/>
    </source>
</evidence>
<dbReference type="Pfam" id="PF00005">
    <property type="entry name" value="ABC_tran"/>
    <property type="match status" value="1"/>
</dbReference>
<evidence type="ECO:0000256" key="3">
    <source>
        <dbReference type="ARBA" id="ARBA00022741"/>
    </source>
</evidence>
<name>D5U0Y7_THEAM</name>
<protein>
    <submittedName>
        <fullName evidence="8">ABC transporter related protein</fullName>
    </submittedName>
</protein>
<dbReference type="GeneID" id="9165526"/>
<dbReference type="InterPro" id="IPR027417">
    <property type="entry name" value="P-loop_NTPase"/>
</dbReference>
<dbReference type="InterPro" id="IPR008995">
    <property type="entry name" value="Mo/tungstate-bd_C_term_dom"/>
</dbReference>
<keyword evidence="1" id="KW-0813">Transport</keyword>
<dbReference type="PANTHER" id="PTHR43875">
    <property type="entry name" value="MALTODEXTRIN IMPORT ATP-BINDING PROTEIN MSMX"/>
    <property type="match status" value="1"/>
</dbReference>
<dbReference type="FunFam" id="3.40.50.300:FF:000042">
    <property type="entry name" value="Maltose/maltodextrin ABC transporter, ATP-binding protein"/>
    <property type="match status" value="1"/>
</dbReference>
<accession>D5U0Y7</accession>
<dbReference type="KEGG" id="tag:Tagg_0512"/>
<dbReference type="GO" id="GO:0016887">
    <property type="term" value="F:ATP hydrolysis activity"/>
    <property type="evidence" value="ECO:0007669"/>
    <property type="project" value="InterPro"/>
</dbReference>
<dbReference type="PANTHER" id="PTHR43875:SF15">
    <property type="entry name" value="TREHALOSE IMPORT ATP-BINDING PROTEIN SUGC"/>
    <property type="match status" value="1"/>
</dbReference>
<reference key="3">
    <citation type="submission" date="2010-02" db="EMBL/GenBank/DDBJ databases">
        <title>Complete genome sequence of Thermosphaera aggregans type strain (M11TL).</title>
        <authorList>
            <consortium name="US DOE Joint Genome Institute (JGI-PGF)"/>
            <person name="Spring S."/>
            <person name="Lapidus A."/>
            <person name="Munk C."/>
            <person name="Schroeder M."/>
            <person name="Glavina Del Rio T."/>
            <person name="Tice H."/>
            <person name="Copeland A."/>
            <person name="Cheng J.-F."/>
            <person name="Lucas S."/>
            <person name="Chen F."/>
            <person name="Nolan M."/>
            <person name="Bruce D."/>
            <person name="Goodwin L."/>
            <person name="Pitluck S."/>
            <person name="Ivanova N."/>
            <person name="Mavromatis K."/>
            <person name="Ovchinnikova G."/>
            <person name="Pati A."/>
            <person name="Chen A."/>
            <person name="Palaniappan K."/>
            <person name="Land M."/>
            <person name="Hauser L."/>
            <person name="Chang Y.-J."/>
            <person name="Jeffries C.C."/>
            <person name="Brettin T."/>
            <person name="Detter J.C."/>
            <person name="Tapia R."/>
            <person name="Han C."/>
            <person name="Chain P."/>
            <person name="Heimerl T."/>
            <person name="Weik F."/>
            <person name="Goker M."/>
            <person name="Rachel R."/>
            <person name="Bristow J."/>
            <person name="Eisen J.A."/>
            <person name="Markowitz V."/>
            <person name="Hugenholtz P."/>
            <person name="Kyrpides N.C."/>
            <person name="Klenk H.-P."/>
        </authorList>
    </citation>
    <scope>NUCLEOTIDE SEQUENCE</scope>
    <source>
        <strain>DSM 11486</strain>
    </source>
</reference>
<dbReference type="AlphaFoldDB" id="D5U0Y7"/>
<dbReference type="Gene3D" id="2.40.50.100">
    <property type="match status" value="1"/>
</dbReference>
<dbReference type="InterPro" id="IPR003439">
    <property type="entry name" value="ABC_transporter-like_ATP-bd"/>
</dbReference>
<evidence type="ECO:0000256" key="5">
    <source>
        <dbReference type="ARBA" id="ARBA00022967"/>
    </source>
</evidence>
<dbReference type="Gene3D" id="3.40.50.300">
    <property type="entry name" value="P-loop containing nucleotide triphosphate hydrolases"/>
    <property type="match status" value="1"/>
</dbReference>
<evidence type="ECO:0000256" key="4">
    <source>
        <dbReference type="ARBA" id="ARBA00022840"/>
    </source>
</evidence>
<reference evidence="8 9" key="1">
    <citation type="journal article" date="2010" name="Stand. Genomic Sci.">
        <title>Complete genome sequence of Thermosphaera aggregans type strain (M11TL).</title>
        <authorList>
            <person name="Spring S."/>
            <person name="Rachel R."/>
            <person name="Lapidus A."/>
            <person name="Davenport K."/>
            <person name="Tice H."/>
            <person name="Copeland A."/>
            <person name="Cheng J.F."/>
            <person name="Lucas S."/>
            <person name="Chen F."/>
            <person name="Nolan M."/>
            <person name="Bruce D."/>
            <person name="Goodwin L."/>
            <person name="Pitluck S."/>
            <person name="Ivanova N."/>
            <person name="Mavromatis K."/>
            <person name="Ovchinnikova G."/>
            <person name="Pati A."/>
            <person name="Chen A."/>
            <person name="Palaniappan K."/>
            <person name="Land M."/>
            <person name="Hauser L."/>
            <person name="Chang Y.J."/>
            <person name="Jeffries C.C."/>
            <person name="Brettin T."/>
            <person name="Detter J.C."/>
            <person name="Tapia R."/>
            <person name="Han C."/>
            <person name="Heimerl T."/>
            <person name="Weikl F."/>
            <person name="Brambilla E."/>
            <person name="Goker M."/>
            <person name="Bristow J."/>
            <person name="Eisen J.A."/>
            <person name="Markowitz V."/>
            <person name="Hugenholtz P."/>
            <person name="Kyrpides N.C."/>
            <person name="Klenk H.P."/>
        </authorList>
    </citation>
    <scope>NUCLEOTIDE SEQUENCE [LARGE SCALE GENOMIC DNA]</scope>
    <source>
        <strain evidence="9">DSM 11486 / M11TL</strain>
    </source>
</reference>
<keyword evidence="5" id="KW-1278">Translocase</keyword>
<dbReference type="InterPro" id="IPR013611">
    <property type="entry name" value="Transp-assoc_OB_typ2"/>
</dbReference>
<dbReference type="EMBL" id="CP001939">
    <property type="protein sequence ID" value="ADG90787.1"/>
    <property type="molecule type" value="Genomic_DNA"/>
</dbReference>
<dbReference type="InterPro" id="IPR017871">
    <property type="entry name" value="ABC_transporter-like_CS"/>
</dbReference>
<dbReference type="PROSITE" id="PS00211">
    <property type="entry name" value="ABC_TRANSPORTER_1"/>
    <property type="match status" value="1"/>
</dbReference>
<dbReference type="InterPro" id="IPR047641">
    <property type="entry name" value="ABC_transpr_MalK/UgpC-like"/>
</dbReference>
<dbReference type="GO" id="GO:0055052">
    <property type="term" value="C:ATP-binding cassette (ABC) transporter complex, substrate-binding subunit-containing"/>
    <property type="evidence" value="ECO:0007669"/>
    <property type="project" value="TreeGrafter"/>
</dbReference>
<keyword evidence="6" id="KW-0472">Membrane</keyword>
<dbReference type="InterPro" id="IPR003593">
    <property type="entry name" value="AAA+_ATPase"/>
</dbReference>
<dbReference type="SUPFAM" id="SSF50331">
    <property type="entry name" value="MOP-like"/>
    <property type="match status" value="1"/>
</dbReference>
<gene>
    <name evidence="8" type="ordered locus">Tagg_0512</name>
</gene>
<dbReference type="OrthoDB" id="18368at2157"/>
<dbReference type="GO" id="GO:0005524">
    <property type="term" value="F:ATP binding"/>
    <property type="evidence" value="ECO:0007669"/>
    <property type="project" value="UniProtKB-KW"/>
</dbReference>
<evidence type="ECO:0000313" key="9">
    <source>
        <dbReference type="Proteomes" id="UP000002376"/>
    </source>
</evidence>
<evidence type="ECO:0000259" key="7">
    <source>
        <dbReference type="PROSITE" id="PS50893"/>
    </source>
</evidence>
<dbReference type="RefSeq" id="WP_013129380.1">
    <property type="nucleotide sequence ID" value="NC_014160.1"/>
</dbReference>
<feature type="domain" description="ABC transporter" evidence="7">
    <location>
        <begin position="4"/>
        <end position="238"/>
    </location>
</feature>
<dbReference type="GO" id="GO:0022857">
    <property type="term" value="F:transmembrane transporter activity"/>
    <property type="evidence" value="ECO:0007669"/>
    <property type="project" value="InterPro"/>
</dbReference>
<dbReference type="PROSITE" id="PS50893">
    <property type="entry name" value="ABC_TRANSPORTER_2"/>
    <property type="match status" value="1"/>
</dbReference>
<dbReference type="HOGENOM" id="CLU_000604_1_1_2"/>
<evidence type="ECO:0000313" key="8">
    <source>
        <dbReference type="EMBL" id="ADG90787.1"/>
    </source>
</evidence>
<dbReference type="Proteomes" id="UP000002376">
    <property type="component" value="Chromosome"/>
</dbReference>
<evidence type="ECO:0000256" key="2">
    <source>
        <dbReference type="ARBA" id="ARBA00022475"/>
    </source>
</evidence>
<reference evidence="9" key="2">
    <citation type="journal article" date="2010" name="Stand. Genomic Sci.">
        <title>Complete genome sequence of Thermosphaera aggregans type strain (M11TLT).</title>
        <authorList>
            <person name="Spring S."/>
            <person name="Rachel R."/>
            <person name="Lapidus A."/>
            <person name="Davenport K."/>
            <person name="Tice H."/>
            <person name="Copeland A."/>
            <person name="Cheng J.-F."/>
            <person name="Lucas S."/>
            <person name="Chen F."/>
            <person name="Nolan M."/>
            <person name="Bruce D."/>
            <person name="Goodwin L."/>
            <person name="Pitluck S."/>
            <person name="Ivanova N."/>
            <person name="Mavromatis K."/>
            <person name="Ovchinnikova G."/>
            <person name="Pati A."/>
            <person name="Chen A."/>
            <person name="Palaniappan K."/>
            <person name="Land M."/>
            <person name="Hauser L."/>
            <person name="Chang Y.-J."/>
            <person name="Jeffries C.C."/>
            <person name="Brettin T."/>
            <person name="Detter J.C."/>
            <person name="Tapia R."/>
            <person name="Han C."/>
            <person name="Heimerl T."/>
            <person name="Weikl F."/>
            <person name="Brambilla E."/>
            <person name="Goker M."/>
            <person name="Bristow J."/>
            <person name="Eisen J.A."/>
            <person name="Markowitz V."/>
            <person name="Hugenholtz P."/>
            <person name="Kyrpides N.C."/>
            <person name="Klenk H.-P."/>
        </authorList>
    </citation>
    <scope>NUCLEOTIDE SEQUENCE [LARGE SCALE GENOMIC DNA]</scope>
    <source>
        <strain evidence="9">DSM 11486 / M11TL</strain>
    </source>
</reference>
<keyword evidence="3" id="KW-0547">Nucleotide-binding</keyword>
<organism evidence="8 9">
    <name type="scientific">Thermosphaera aggregans (strain DSM 11486 / M11TL)</name>
    <dbReference type="NCBI Taxonomy" id="633148"/>
    <lineage>
        <taxon>Archaea</taxon>
        <taxon>Thermoproteota</taxon>
        <taxon>Thermoprotei</taxon>
        <taxon>Desulfurococcales</taxon>
        <taxon>Desulfurococcaceae</taxon>
        <taxon>Thermosphaera</taxon>
    </lineage>
</organism>
<keyword evidence="4" id="KW-0067">ATP-binding</keyword>
<proteinExistence type="predicted"/>
<evidence type="ECO:0000256" key="6">
    <source>
        <dbReference type="ARBA" id="ARBA00023136"/>
    </source>
</evidence>
<keyword evidence="2" id="KW-1003">Cell membrane</keyword>
<dbReference type="SUPFAM" id="SSF52540">
    <property type="entry name" value="P-loop containing nucleoside triphosphate hydrolases"/>
    <property type="match status" value="1"/>
</dbReference>